<dbReference type="EMBL" id="JACIDJ010000004">
    <property type="protein sequence ID" value="MBB3899191.1"/>
    <property type="molecule type" value="Genomic_DNA"/>
</dbReference>
<dbReference type="Proteomes" id="UP000553193">
    <property type="component" value="Unassembled WGS sequence"/>
</dbReference>
<dbReference type="AlphaFoldDB" id="A0A840ADH8"/>
<name>A0A840ADH8_9PROT</name>
<organism evidence="2 3">
    <name type="scientific">Roseococcus suduntuyensis</name>
    <dbReference type="NCBI Taxonomy" id="455361"/>
    <lineage>
        <taxon>Bacteria</taxon>
        <taxon>Pseudomonadati</taxon>
        <taxon>Pseudomonadota</taxon>
        <taxon>Alphaproteobacteria</taxon>
        <taxon>Acetobacterales</taxon>
        <taxon>Roseomonadaceae</taxon>
        <taxon>Roseococcus</taxon>
    </lineage>
</organism>
<keyword evidence="3" id="KW-1185">Reference proteome</keyword>
<proteinExistence type="predicted"/>
<protein>
    <submittedName>
        <fullName evidence="2">Flagellar motility protein MotE (MotC chaperone)</fullName>
    </submittedName>
</protein>
<dbReference type="RefSeq" id="WP_184384737.1">
    <property type="nucleotide sequence ID" value="NZ_JACIDJ010000004.1"/>
</dbReference>
<evidence type="ECO:0000256" key="1">
    <source>
        <dbReference type="SAM" id="MobiDB-lite"/>
    </source>
</evidence>
<gene>
    <name evidence="2" type="ORF">GGQ83_002639</name>
</gene>
<accession>A0A840ADH8</accession>
<sequence length="200" mass="22079">MRRWRPRLLPLAILAMAGLLLTRGLMLHDGFGTPAAAQAPAAAPEAPAAPAPAAQPEAPPDEIQAAERALLESLRERRLAIEAREAETAQREMLLAAAERRLAARIEQLGTLQQRLESETAAQDERAEQRLRQLVRLYEAMRPRDASVIFNDLDMEVLLPVLARMREARAAPILAAMQPDRARQATTELARLRARLAPSP</sequence>
<keyword evidence="2" id="KW-0966">Cell projection</keyword>
<comment type="caution">
    <text evidence="2">The sequence shown here is derived from an EMBL/GenBank/DDBJ whole genome shotgun (WGS) entry which is preliminary data.</text>
</comment>
<keyword evidence="2" id="KW-0969">Cilium</keyword>
<evidence type="ECO:0000313" key="3">
    <source>
        <dbReference type="Proteomes" id="UP000553193"/>
    </source>
</evidence>
<dbReference type="SUPFAM" id="SSF158791">
    <property type="entry name" value="MgtE N-terminal domain-like"/>
    <property type="match status" value="1"/>
</dbReference>
<feature type="region of interest" description="Disordered" evidence="1">
    <location>
        <begin position="38"/>
        <end position="60"/>
    </location>
</feature>
<reference evidence="2 3" key="1">
    <citation type="submission" date="2020-08" db="EMBL/GenBank/DDBJ databases">
        <title>Genomic Encyclopedia of Type Strains, Phase IV (KMG-IV): sequencing the most valuable type-strain genomes for metagenomic binning, comparative biology and taxonomic classification.</title>
        <authorList>
            <person name="Goeker M."/>
        </authorList>
    </citation>
    <scope>NUCLEOTIDE SEQUENCE [LARGE SCALE GENOMIC DNA]</scope>
    <source>
        <strain evidence="2 3">DSM 19979</strain>
    </source>
</reference>
<evidence type="ECO:0000313" key="2">
    <source>
        <dbReference type="EMBL" id="MBB3899191.1"/>
    </source>
</evidence>
<keyword evidence="2" id="KW-0282">Flagellum</keyword>